<dbReference type="InterPro" id="IPR052929">
    <property type="entry name" value="RNase_H-like_EbsB-rel"/>
</dbReference>
<evidence type="ECO:0000259" key="2">
    <source>
        <dbReference type="Pfam" id="PF13966"/>
    </source>
</evidence>
<sequence length="422" mass="49084">MSLRGYTVGNLMEQNSKSWNEEVVRHIFTKETSQMILNIPLFPQVTEDKLVWNPEKNGHYSVKRAYRLCVEEIVDNSHLRKNGFWVGIWKLKVPPKVKSMVWRVCRECLPTRVRLNRRGVTCPSTCVLCNDPHEDSYHIFFHCCTAVGVWRTAGLWHLIEPLLNRFNDAPEIIFHILEHATTTQAELFATTLWSIWKRRNLTLWQQVTESNRNVFERATHLLEGWRHANIKQLPRTIPVEEAAAVTRQHGSAASDSSNRIHKWQKPRRGRLKCIVDASFSMAENKLGIGMCIRNEEGRFIRAKTMWFSPVCSVDVGEALGLFYAIRWVHELRLQNVDFEVDSKRVANYFNRSNRAITEFGNIMDSNIHYCHSNLENSHVEFIRRQANVVAHELAKASTSLTSFRIFDDVPTCIHDLIFNEML</sequence>
<dbReference type="InterPro" id="IPR026960">
    <property type="entry name" value="RVT-Znf"/>
</dbReference>
<dbReference type="Proteomes" id="UP000265566">
    <property type="component" value="Chromosome 8"/>
</dbReference>
<reference evidence="3" key="1">
    <citation type="journal article" date="2018" name="Nat. Plants">
        <title>Whole-genome landscape of Medicago truncatula symbiotic genes.</title>
        <authorList>
            <person name="Pecrix Y."/>
            <person name="Gamas P."/>
            <person name="Carrere S."/>
        </authorList>
    </citation>
    <scope>NUCLEOTIDE SEQUENCE</scope>
    <source>
        <tissue evidence="3">Leaves</tissue>
    </source>
</reference>
<proteinExistence type="predicted"/>
<keyword evidence="3" id="KW-0695">RNA-directed DNA polymerase</keyword>
<keyword evidence="3" id="KW-0808">Transferase</keyword>
<comment type="caution">
    <text evidence="3">The sequence shown here is derived from an EMBL/GenBank/DDBJ whole genome shotgun (WGS) entry which is preliminary data.</text>
</comment>
<organism evidence="3">
    <name type="scientific">Medicago truncatula</name>
    <name type="common">Barrel medic</name>
    <name type="synonym">Medicago tribuloides</name>
    <dbReference type="NCBI Taxonomy" id="3880"/>
    <lineage>
        <taxon>Eukaryota</taxon>
        <taxon>Viridiplantae</taxon>
        <taxon>Streptophyta</taxon>
        <taxon>Embryophyta</taxon>
        <taxon>Tracheophyta</taxon>
        <taxon>Spermatophyta</taxon>
        <taxon>Magnoliopsida</taxon>
        <taxon>eudicotyledons</taxon>
        <taxon>Gunneridae</taxon>
        <taxon>Pentapetalae</taxon>
        <taxon>rosids</taxon>
        <taxon>fabids</taxon>
        <taxon>Fabales</taxon>
        <taxon>Fabaceae</taxon>
        <taxon>Papilionoideae</taxon>
        <taxon>50 kb inversion clade</taxon>
        <taxon>NPAAA clade</taxon>
        <taxon>Hologalegina</taxon>
        <taxon>IRL clade</taxon>
        <taxon>Trifolieae</taxon>
        <taxon>Medicago</taxon>
    </lineage>
</organism>
<dbReference type="PANTHER" id="PTHR47074:SF48">
    <property type="entry name" value="POLYNUCLEOTIDYL TRANSFERASE, RIBONUCLEASE H-LIKE SUPERFAMILY PROTEIN"/>
    <property type="match status" value="1"/>
</dbReference>
<accession>A0A396GPX7</accession>
<dbReference type="GO" id="GO:0004523">
    <property type="term" value="F:RNA-DNA hybrid ribonuclease activity"/>
    <property type="evidence" value="ECO:0007669"/>
    <property type="project" value="InterPro"/>
</dbReference>
<dbReference type="AlphaFoldDB" id="A0A396GPX7"/>
<dbReference type="GO" id="GO:0003964">
    <property type="term" value="F:RNA-directed DNA polymerase activity"/>
    <property type="evidence" value="ECO:0007669"/>
    <property type="project" value="UniProtKB-KW"/>
</dbReference>
<dbReference type="InterPro" id="IPR002156">
    <property type="entry name" value="RNaseH_domain"/>
</dbReference>
<dbReference type="InterPro" id="IPR036397">
    <property type="entry name" value="RNaseH_sf"/>
</dbReference>
<feature type="domain" description="Reverse transcriptase zinc-binding" evidence="2">
    <location>
        <begin position="60"/>
        <end position="150"/>
    </location>
</feature>
<evidence type="ECO:0000259" key="1">
    <source>
        <dbReference type="Pfam" id="PF13456"/>
    </source>
</evidence>
<dbReference type="SUPFAM" id="SSF53098">
    <property type="entry name" value="Ribonuclease H-like"/>
    <property type="match status" value="1"/>
</dbReference>
<keyword evidence="3" id="KW-0548">Nucleotidyltransferase</keyword>
<dbReference type="Pfam" id="PF13966">
    <property type="entry name" value="zf-RVT"/>
    <property type="match status" value="1"/>
</dbReference>
<dbReference type="InterPro" id="IPR012337">
    <property type="entry name" value="RNaseH-like_sf"/>
</dbReference>
<dbReference type="InterPro" id="IPR044730">
    <property type="entry name" value="RNase_H-like_dom_plant"/>
</dbReference>
<dbReference type="GO" id="GO:0003676">
    <property type="term" value="F:nucleic acid binding"/>
    <property type="evidence" value="ECO:0007669"/>
    <property type="project" value="InterPro"/>
</dbReference>
<dbReference type="PANTHER" id="PTHR47074">
    <property type="entry name" value="BNAC02G40300D PROTEIN"/>
    <property type="match status" value="1"/>
</dbReference>
<dbReference type="EMBL" id="PSQE01000008">
    <property type="protein sequence ID" value="RHN43162.1"/>
    <property type="molecule type" value="Genomic_DNA"/>
</dbReference>
<dbReference type="Pfam" id="PF13456">
    <property type="entry name" value="RVT_3"/>
    <property type="match status" value="1"/>
</dbReference>
<dbReference type="CDD" id="cd06222">
    <property type="entry name" value="RNase_H_like"/>
    <property type="match status" value="1"/>
</dbReference>
<dbReference type="Gene3D" id="3.30.420.10">
    <property type="entry name" value="Ribonuclease H-like superfamily/Ribonuclease H"/>
    <property type="match status" value="1"/>
</dbReference>
<dbReference type="Gramene" id="rna49696">
    <property type="protein sequence ID" value="RHN43162.1"/>
    <property type="gene ID" value="gene49696"/>
</dbReference>
<gene>
    <name evidence="3" type="ORF">MtrunA17_Chr8g0384791</name>
</gene>
<name>A0A396GPX7_MEDTR</name>
<protein>
    <submittedName>
        <fullName evidence="3">Putative ribonuclease H-like domain, reverse transcriptase zinc-binding domain-containing protein</fullName>
    </submittedName>
</protein>
<feature type="domain" description="RNase H type-1" evidence="1">
    <location>
        <begin position="275"/>
        <end position="396"/>
    </location>
</feature>
<evidence type="ECO:0000313" key="3">
    <source>
        <dbReference type="EMBL" id="RHN43162.1"/>
    </source>
</evidence>